<gene>
    <name evidence="1" type="ORF">ATY89_07940</name>
    <name evidence="2" type="ORF">ATZ20_10960</name>
</gene>
<dbReference type="AlphaFoldDB" id="A0A0U3HD57"/>
<evidence type="ECO:0000313" key="2">
    <source>
        <dbReference type="EMBL" id="ALU32615.1"/>
    </source>
</evidence>
<dbReference type="GeneID" id="14552543"/>
<dbReference type="EMBL" id="CP013695">
    <property type="protein sequence ID" value="ALU32615.1"/>
    <property type="molecule type" value="Genomic_DNA"/>
</dbReference>
<evidence type="ECO:0000313" key="3">
    <source>
        <dbReference type="Proteomes" id="UP000060043"/>
    </source>
</evidence>
<dbReference type="Proteomes" id="UP000060043">
    <property type="component" value="Chromosome"/>
</dbReference>
<evidence type="ECO:0000313" key="4">
    <source>
        <dbReference type="Proteomes" id="UP000065473"/>
    </source>
</evidence>
<dbReference type="InterPro" id="IPR029044">
    <property type="entry name" value="Nucleotide-diphossugar_trans"/>
</dbReference>
<evidence type="ECO:0000313" key="1">
    <source>
        <dbReference type="EMBL" id="ALU29875.1"/>
    </source>
</evidence>
<dbReference type="RefSeq" id="WP_011278825.1">
    <property type="nucleotide sequence ID" value="NZ_BHWZ01000006.1"/>
</dbReference>
<dbReference type="EMBL" id="CP013694">
    <property type="protein sequence ID" value="ALU29875.1"/>
    <property type="molecule type" value="Genomic_DNA"/>
</dbReference>
<name>A0A0U3HD57_9CREN</name>
<organism evidence="2 3">
    <name type="scientific">Sulfolobus acidocaldarius</name>
    <dbReference type="NCBI Taxonomy" id="2285"/>
    <lineage>
        <taxon>Archaea</taxon>
        <taxon>Thermoproteota</taxon>
        <taxon>Thermoprotei</taxon>
        <taxon>Sulfolobales</taxon>
        <taxon>Sulfolobaceae</taxon>
        <taxon>Sulfolobus</taxon>
    </lineage>
</organism>
<dbReference type="OMA" id="IGVNMSF"/>
<sequence length="307" mass="35668">MDVTVGIPTLGRDSLYPLLRKLKTWKDVEILLVYKGEVKTKDYNRAIEQKDGYYEEAINIIFRESHSSILLITDDDAIPSDTWIQDHVSFHERNEKIGVASGVVEGKKWINYPNFTFQLFKDTVYMEEYDHRFKDYVGYLTKTGLSVDRRPHDSKDLEKTLAIAGVNMSIKKEVYSNLSVPEYSIRGSYNESLIAIEGIKRGYHSAIFNRGKVVHTGEESLSRTDQEWLTKYLAVEKHTFPYAVNFFLKIDSRLLEDFSRRVQGEAKTGLDLALKGILHNMDPHSFREELRSIYLRLKEEGEKHHNH</sequence>
<protein>
    <recommendedName>
        <fullName evidence="5">Glycosyltransferase 2-like domain-containing protein</fullName>
    </recommendedName>
</protein>
<dbReference type="CDD" id="cd00761">
    <property type="entry name" value="Glyco_tranf_GTA_type"/>
    <property type="match status" value="1"/>
</dbReference>
<dbReference type="OrthoDB" id="34704at2157"/>
<reference evidence="3 4" key="1">
    <citation type="submission" date="2015-12" db="EMBL/GenBank/DDBJ databases">
        <title>A stable core within a dynamic pangenome in Sulfolobus acidocaldarius.</title>
        <authorList>
            <person name="Anderson R."/>
            <person name="Kouris A."/>
            <person name="Seward C."/>
            <person name="Campbell K."/>
            <person name="Whitaker R."/>
        </authorList>
    </citation>
    <scope>NUCLEOTIDE SEQUENCE [LARGE SCALE GENOMIC DNA]</scope>
    <source>
        <strain evidence="1 4">GG12-C01-09</strain>
        <strain evidence="2 3">NG05B_CO5_07</strain>
    </source>
</reference>
<dbReference type="PaxDb" id="1435377-SUSAZ_09230"/>
<accession>A0A0U3HD57</accession>
<evidence type="ECO:0008006" key="5">
    <source>
        <dbReference type="Google" id="ProtNLM"/>
    </source>
</evidence>
<proteinExistence type="predicted"/>
<dbReference type="SUPFAM" id="SSF53448">
    <property type="entry name" value="Nucleotide-diphospho-sugar transferases"/>
    <property type="match status" value="1"/>
</dbReference>
<dbReference type="Gene3D" id="3.90.550.10">
    <property type="entry name" value="Spore Coat Polysaccharide Biosynthesis Protein SpsA, Chain A"/>
    <property type="match status" value="1"/>
</dbReference>
<dbReference type="Proteomes" id="UP000065473">
    <property type="component" value="Chromosome"/>
</dbReference>